<keyword evidence="1" id="KW-0175">Coiled coil</keyword>
<protein>
    <submittedName>
        <fullName evidence="3">Uncharacterized protein</fullName>
    </submittedName>
</protein>
<reference evidence="3 4" key="1">
    <citation type="journal article" date="2015" name="Sci. Rep.">
        <title>Genome of the facultative scuticociliatosis pathogen Pseudocohnilembus persalinus provides insight into its virulence through horizontal gene transfer.</title>
        <authorList>
            <person name="Xiong J."/>
            <person name="Wang G."/>
            <person name="Cheng J."/>
            <person name="Tian M."/>
            <person name="Pan X."/>
            <person name="Warren A."/>
            <person name="Jiang C."/>
            <person name="Yuan D."/>
            <person name="Miao W."/>
        </authorList>
    </citation>
    <scope>NUCLEOTIDE SEQUENCE [LARGE SCALE GENOMIC DNA]</scope>
    <source>
        <strain evidence="3">36N120E</strain>
    </source>
</reference>
<dbReference type="AlphaFoldDB" id="A0A0V0QK25"/>
<name>A0A0V0QK25_PSEPJ</name>
<evidence type="ECO:0000313" key="4">
    <source>
        <dbReference type="Proteomes" id="UP000054937"/>
    </source>
</evidence>
<evidence type="ECO:0000256" key="2">
    <source>
        <dbReference type="SAM" id="MobiDB-lite"/>
    </source>
</evidence>
<gene>
    <name evidence="3" type="ORF">PPERSA_11989</name>
</gene>
<keyword evidence="4" id="KW-1185">Reference proteome</keyword>
<feature type="region of interest" description="Disordered" evidence="2">
    <location>
        <begin position="469"/>
        <end position="490"/>
    </location>
</feature>
<dbReference type="Proteomes" id="UP000054937">
    <property type="component" value="Unassembled WGS sequence"/>
</dbReference>
<feature type="region of interest" description="Disordered" evidence="2">
    <location>
        <begin position="368"/>
        <end position="394"/>
    </location>
</feature>
<proteinExistence type="predicted"/>
<evidence type="ECO:0000313" key="3">
    <source>
        <dbReference type="EMBL" id="KRX02649.1"/>
    </source>
</evidence>
<dbReference type="EMBL" id="LDAU01000154">
    <property type="protein sequence ID" value="KRX02649.1"/>
    <property type="molecule type" value="Genomic_DNA"/>
</dbReference>
<sequence>MLKNSQQQDAFPSIENMAKQIKDNKFNLIRNQSEKLNNFQKQNSLNVTKNSSFNRSTNFLSSQQLKGESQKSIYENLKPQNSIEEINQNFNKIIAQSQNFCKEMIPSLKNINKLYNSEKKSYKQLYKMVGNKKQKSELFLHKKEEIYRKIYPQMFIKREESNDFNEFIGYKHYEEQQPYKLYDFNEIVQYRFLYSQQRELLENIEINYQEKQKKLLQEKDEQIKIRQKQLQMERDNQEDEQQNANLYTDSENCSIENNKQDSNITNKQNEVNNLSDKDIKLEENQLQNKYYNINNQNNEGKDQQKNIDNQSISQNCNFQDQIVENQKINKQLKIEELDCEVQLEDNSLIDQDNKDNPDFEDQNFKNIDQNIQDNSGNDNNDKEDTPKSQDQNQNDIKQQINEQENEQINEQNNETNNELLNNNKIDLKILETQKNIYEDPQYSKLHREEQIRKAIYKNQPNFGTLVFSLGKGSQTSKNQSQNDSIGKLKR</sequence>
<organism evidence="3 4">
    <name type="scientific">Pseudocohnilembus persalinus</name>
    <name type="common">Ciliate</name>
    <dbReference type="NCBI Taxonomy" id="266149"/>
    <lineage>
        <taxon>Eukaryota</taxon>
        <taxon>Sar</taxon>
        <taxon>Alveolata</taxon>
        <taxon>Ciliophora</taxon>
        <taxon>Intramacronucleata</taxon>
        <taxon>Oligohymenophorea</taxon>
        <taxon>Scuticociliatia</taxon>
        <taxon>Philasterida</taxon>
        <taxon>Pseudocohnilembidae</taxon>
        <taxon>Pseudocohnilembus</taxon>
    </lineage>
</organism>
<evidence type="ECO:0000256" key="1">
    <source>
        <dbReference type="SAM" id="Coils"/>
    </source>
</evidence>
<feature type="coiled-coil region" evidence="1">
    <location>
        <begin position="194"/>
        <end position="221"/>
    </location>
</feature>
<dbReference type="InParanoid" id="A0A0V0QK25"/>
<accession>A0A0V0QK25</accession>
<feature type="compositionally biased region" description="Polar residues" evidence="2">
    <location>
        <begin position="368"/>
        <end position="378"/>
    </location>
</feature>
<feature type="region of interest" description="Disordered" evidence="2">
    <location>
        <begin position="247"/>
        <end position="271"/>
    </location>
</feature>
<comment type="caution">
    <text evidence="3">The sequence shown here is derived from an EMBL/GenBank/DDBJ whole genome shotgun (WGS) entry which is preliminary data.</text>
</comment>
<feature type="compositionally biased region" description="Polar residues" evidence="2">
    <location>
        <begin position="471"/>
        <end position="484"/>
    </location>
</feature>